<accession>A0ABN8ZMM4</accession>
<sequence length="234" mass="24275">MGAGMCTAEDAAPAHRGRADLAAACPRPAGWPRPDPMGHPRRPRDPPERRDAAAPGPPRGRAGEGPLAGMDWPSLLPDPLSTATSPGALGRARPGEADTKGPRVTHLVPRVRGPGGGGRRSCSAASEAPSAEVRGRQEERSGLGSVAARRRGPRCRHSGGTKIRKLGEEWGSQNTLSAAIETEPGRAASDQIRAPGIWAPCPGAWGPCVKAEGLSKPASHRAKGLCLRVPDLLD</sequence>
<feature type="compositionally biased region" description="Low complexity" evidence="1">
    <location>
        <begin position="120"/>
        <end position="132"/>
    </location>
</feature>
<reference evidence="2" key="1">
    <citation type="submission" date="2023-04" db="EMBL/GenBank/DDBJ databases">
        <authorList>
            <consortium name="ELIXIR-Norway"/>
        </authorList>
    </citation>
    <scope>NUCLEOTIDE SEQUENCE [LARGE SCALE GENOMIC DNA]</scope>
</reference>
<organism evidence="2 3">
    <name type="scientific">Rangifer tarandus platyrhynchus</name>
    <name type="common">Svalbard reindeer</name>
    <dbReference type="NCBI Taxonomy" id="3082113"/>
    <lineage>
        <taxon>Eukaryota</taxon>
        <taxon>Metazoa</taxon>
        <taxon>Chordata</taxon>
        <taxon>Craniata</taxon>
        <taxon>Vertebrata</taxon>
        <taxon>Euteleostomi</taxon>
        <taxon>Mammalia</taxon>
        <taxon>Eutheria</taxon>
        <taxon>Laurasiatheria</taxon>
        <taxon>Artiodactyla</taxon>
        <taxon>Ruminantia</taxon>
        <taxon>Pecora</taxon>
        <taxon>Cervidae</taxon>
        <taxon>Odocoileinae</taxon>
        <taxon>Rangifer</taxon>
    </lineage>
</organism>
<keyword evidence="3" id="KW-1185">Reference proteome</keyword>
<gene>
    <name evidence="2" type="ORF">MRATA1EN1_LOCUS23710</name>
</gene>
<proteinExistence type="predicted"/>
<name>A0ABN8ZMM4_RANTA</name>
<dbReference type="EMBL" id="OX459940">
    <property type="protein sequence ID" value="CAI9174748.1"/>
    <property type="molecule type" value="Genomic_DNA"/>
</dbReference>
<evidence type="ECO:0000256" key="1">
    <source>
        <dbReference type="SAM" id="MobiDB-lite"/>
    </source>
</evidence>
<feature type="compositionally biased region" description="Basic residues" evidence="1">
    <location>
        <begin position="148"/>
        <end position="161"/>
    </location>
</feature>
<protein>
    <submittedName>
        <fullName evidence="2">Uncharacterized protein</fullName>
    </submittedName>
</protein>
<feature type="region of interest" description="Disordered" evidence="1">
    <location>
        <begin position="1"/>
        <end position="161"/>
    </location>
</feature>
<dbReference type="Proteomes" id="UP001176941">
    <property type="component" value="Chromosome 4"/>
</dbReference>
<feature type="compositionally biased region" description="Basic and acidic residues" evidence="1">
    <location>
        <begin position="43"/>
        <end position="52"/>
    </location>
</feature>
<evidence type="ECO:0000313" key="3">
    <source>
        <dbReference type="Proteomes" id="UP001176941"/>
    </source>
</evidence>
<evidence type="ECO:0000313" key="2">
    <source>
        <dbReference type="EMBL" id="CAI9174748.1"/>
    </source>
</evidence>